<feature type="region of interest" description="Disordered" evidence="9">
    <location>
        <begin position="281"/>
        <end position="321"/>
    </location>
</feature>
<gene>
    <name evidence="11" type="ORF">C2E20_1465</name>
</gene>
<evidence type="ECO:0000256" key="2">
    <source>
        <dbReference type="ARBA" id="ARBA00022603"/>
    </source>
</evidence>
<feature type="binding site" evidence="7">
    <location>
        <position position="82"/>
    </location>
    <ligand>
        <name>S-adenosyl-L-methionine</name>
        <dbReference type="ChEBI" id="CHEBI:59789"/>
    </ligand>
</feature>
<dbReference type="NCBIfam" id="TIGR00755">
    <property type="entry name" value="ksgA"/>
    <property type="match status" value="1"/>
</dbReference>
<dbReference type="FunFam" id="3.40.50.150:FF:000007">
    <property type="entry name" value="rRNA adenine N(6)-methyltransferase"/>
    <property type="match status" value="1"/>
</dbReference>
<feature type="binding site" evidence="7">
    <location>
        <position position="36"/>
    </location>
    <ligand>
        <name>S-adenosyl-L-methionine</name>
        <dbReference type="ChEBI" id="CHEBI:59789"/>
    </ligand>
</feature>
<dbReference type="Gene3D" id="3.40.50.150">
    <property type="entry name" value="Vaccinia Virus protein VP39"/>
    <property type="match status" value="1"/>
</dbReference>
<sequence>MSGLRAAGGVAKKSAKKAAGGFSGIEFHKSKGQHILKNPLVVQSIVDKAGVKSTDVVLEIGPGTGNLTMKLLERAKKVIAVELDPRMVLELTRRVQGTPYQNQLQIIHMDVMKADLPYFDICVANIPYQISSPLTFKLLAHRPSFRAAVIMYQHEFAMRLVAKPGEGMYCRLAVNTQLLARVHHLLKVGKNNFRPPPKVDSSVVRIEPRNPPPPINFLEWDGLVRLCFGRKNKTLGAIFRQGNTLALLEQNYQMAAALHKAADGGQVDLVAAVNALAMADGKPDAAADDDGSGSDEEMGEEEEGGKGGGGGSARRRRGKASEGFKEQILEVLQRSGYIEKRAAKMSQDDFLALLAAFNAGGIHFT</sequence>
<evidence type="ECO:0000256" key="7">
    <source>
        <dbReference type="PROSITE-ProRule" id="PRU01026"/>
    </source>
</evidence>
<keyword evidence="5 7" id="KW-0694">RNA-binding</keyword>
<keyword evidence="3 7" id="KW-0808">Transferase</keyword>
<keyword evidence="2 7" id="KW-0489">Methyltransferase</keyword>
<feature type="compositionally biased region" description="Acidic residues" evidence="9">
    <location>
        <begin position="286"/>
        <end position="303"/>
    </location>
</feature>
<feature type="binding site" evidence="7">
    <location>
        <position position="110"/>
    </location>
    <ligand>
        <name>S-adenosyl-L-methionine</name>
        <dbReference type="ChEBI" id="CHEBI:59789"/>
    </ligand>
</feature>
<dbReference type="InterPro" id="IPR020596">
    <property type="entry name" value="rRNA_Ade_Mease_Trfase_CS"/>
</dbReference>
<feature type="binding site" evidence="7">
    <location>
        <position position="125"/>
    </location>
    <ligand>
        <name>S-adenosyl-L-methionine</name>
        <dbReference type="ChEBI" id="CHEBI:59789"/>
    </ligand>
</feature>
<reference evidence="11 12" key="1">
    <citation type="journal article" date="2018" name="Plant J.">
        <title>Genome sequences of Chlorella sorokiniana UTEX 1602 and Micractinium conductrix SAG 241.80: implications to maltose excretion by a green alga.</title>
        <authorList>
            <person name="Arriola M.B."/>
            <person name="Velmurugan N."/>
            <person name="Zhang Y."/>
            <person name="Plunkett M.H."/>
            <person name="Hondzo H."/>
            <person name="Barney B.M."/>
        </authorList>
    </citation>
    <scope>NUCLEOTIDE SEQUENCE [LARGE SCALE GENOMIC DNA]</scope>
    <source>
        <strain evidence="11 12">SAG 241.80</strain>
    </source>
</reference>
<evidence type="ECO:0000313" key="11">
    <source>
        <dbReference type="EMBL" id="PSC75956.1"/>
    </source>
</evidence>
<name>A0A2P6VPD1_9CHLO</name>
<accession>A0A2P6VPD1</accession>
<evidence type="ECO:0000256" key="6">
    <source>
        <dbReference type="ARBA" id="ARBA00061109"/>
    </source>
</evidence>
<comment type="similarity">
    <text evidence="6 7 8">Belongs to the class I-like SAM-binding methyltransferase superfamily. rRNA adenine N(6)-methyltransferase family.</text>
</comment>
<feature type="binding site" evidence="7">
    <location>
        <position position="34"/>
    </location>
    <ligand>
        <name>S-adenosyl-L-methionine</name>
        <dbReference type="ChEBI" id="CHEBI:59789"/>
    </ligand>
</feature>
<dbReference type="Pfam" id="PF00398">
    <property type="entry name" value="RrnaAD"/>
    <property type="match status" value="1"/>
</dbReference>
<dbReference type="InterPro" id="IPR001737">
    <property type="entry name" value="KsgA/Erm"/>
</dbReference>
<dbReference type="STRING" id="554055.A0A2P6VPD1"/>
<evidence type="ECO:0000259" key="10">
    <source>
        <dbReference type="SMART" id="SM00650"/>
    </source>
</evidence>
<evidence type="ECO:0000256" key="3">
    <source>
        <dbReference type="ARBA" id="ARBA00022679"/>
    </source>
</evidence>
<dbReference type="OrthoDB" id="74991at2759"/>
<keyword evidence="4 7" id="KW-0949">S-adenosyl-L-methionine</keyword>
<evidence type="ECO:0000256" key="4">
    <source>
        <dbReference type="ARBA" id="ARBA00022691"/>
    </source>
</evidence>
<dbReference type="PROSITE" id="PS51689">
    <property type="entry name" value="SAM_RNA_A_N6_MT"/>
    <property type="match status" value="1"/>
</dbReference>
<evidence type="ECO:0000256" key="5">
    <source>
        <dbReference type="ARBA" id="ARBA00022884"/>
    </source>
</evidence>
<dbReference type="InterPro" id="IPR020598">
    <property type="entry name" value="rRNA_Ade_methylase_Trfase_N"/>
</dbReference>
<dbReference type="CDD" id="cd02440">
    <property type="entry name" value="AdoMet_MTases"/>
    <property type="match status" value="1"/>
</dbReference>
<evidence type="ECO:0000256" key="8">
    <source>
        <dbReference type="RuleBase" id="RU362106"/>
    </source>
</evidence>
<comment type="caution">
    <text evidence="11">The sequence shown here is derived from an EMBL/GenBank/DDBJ whole genome shotgun (WGS) entry which is preliminary data.</text>
</comment>
<dbReference type="EC" id="2.1.1.-" evidence="8"/>
<feature type="domain" description="Ribosomal RNA adenine methylase transferase N-terminal" evidence="10">
    <location>
        <begin position="41"/>
        <end position="210"/>
    </location>
</feature>
<dbReference type="PANTHER" id="PTHR11727:SF7">
    <property type="entry name" value="DIMETHYLADENOSINE TRANSFERASE-RELATED"/>
    <property type="match status" value="1"/>
</dbReference>
<organism evidence="11 12">
    <name type="scientific">Micractinium conductrix</name>
    <dbReference type="NCBI Taxonomy" id="554055"/>
    <lineage>
        <taxon>Eukaryota</taxon>
        <taxon>Viridiplantae</taxon>
        <taxon>Chlorophyta</taxon>
        <taxon>core chlorophytes</taxon>
        <taxon>Trebouxiophyceae</taxon>
        <taxon>Chlorellales</taxon>
        <taxon>Chlorellaceae</taxon>
        <taxon>Chlorella clade</taxon>
        <taxon>Micractinium</taxon>
    </lineage>
</organism>
<feature type="binding site" evidence="7">
    <location>
        <position position="61"/>
    </location>
    <ligand>
        <name>S-adenosyl-L-methionine</name>
        <dbReference type="ChEBI" id="CHEBI:59789"/>
    </ligand>
</feature>
<evidence type="ECO:0000256" key="9">
    <source>
        <dbReference type="SAM" id="MobiDB-lite"/>
    </source>
</evidence>
<dbReference type="GO" id="GO:0003723">
    <property type="term" value="F:RNA binding"/>
    <property type="evidence" value="ECO:0007669"/>
    <property type="project" value="UniProtKB-UniRule"/>
</dbReference>
<keyword evidence="12" id="KW-1185">Reference proteome</keyword>
<dbReference type="Proteomes" id="UP000239649">
    <property type="component" value="Unassembled WGS sequence"/>
</dbReference>
<proteinExistence type="inferred from homology"/>
<dbReference type="EMBL" id="LHPF02000002">
    <property type="protein sequence ID" value="PSC75956.1"/>
    <property type="molecule type" value="Genomic_DNA"/>
</dbReference>
<dbReference type="AlphaFoldDB" id="A0A2P6VPD1"/>
<protein>
    <recommendedName>
        <fullName evidence="8">rRNA adenine N(6)-methyltransferase</fullName>
        <ecNumber evidence="8">2.1.1.-</ecNumber>
    </recommendedName>
</protein>
<dbReference type="SUPFAM" id="SSF53335">
    <property type="entry name" value="S-adenosyl-L-methionine-dependent methyltransferases"/>
    <property type="match status" value="1"/>
</dbReference>
<dbReference type="PROSITE" id="PS01131">
    <property type="entry name" value="RRNA_A_DIMETH"/>
    <property type="match status" value="1"/>
</dbReference>
<dbReference type="GO" id="GO:0000179">
    <property type="term" value="F:rRNA (adenine-N6,N6-)-dimethyltransferase activity"/>
    <property type="evidence" value="ECO:0007669"/>
    <property type="project" value="UniProtKB-UniRule"/>
</dbReference>
<dbReference type="InterPro" id="IPR011530">
    <property type="entry name" value="rRNA_adenine_dimethylase"/>
</dbReference>
<dbReference type="SMART" id="SM00650">
    <property type="entry name" value="rADc"/>
    <property type="match status" value="1"/>
</dbReference>
<keyword evidence="1 8" id="KW-0698">rRNA processing</keyword>
<dbReference type="PANTHER" id="PTHR11727">
    <property type="entry name" value="DIMETHYLADENOSINE TRANSFERASE"/>
    <property type="match status" value="1"/>
</dbReference>
<evidence type="ECO:0000313" key="12">
    <source>
        <dbReference type="Proteomes" id="UP000239649"/>
    </source>
</evidence>
<dbReference type="Gene3D" id="1.10.8.480">
    <property type="match status" value="1"/>
</dbReference>
<evidence type="ECO:0000256" key="1">
    <source>
        <dbReference type="ARBA" id="ARBA00022552"/>
    </source>
</evidence>
<dbReference type="InterPro" id="IPR029063">
    <property type="entry name" value="SAM-dependent_MTases_sf"/>
</dbReference>